<reference evidence="1 2" key="1">
    <citation type="journal article" date="2019" name="Sci. Rep.">
        <title>Orb-weaving spider Araneus ventricosus genome elucidates the spidroin gene catalogue.</title>
        <authorList>
            <person name="Kono N."/>
            <person name="Nakamura H."/>
            <person name="Ohtoshi R."/>
            <person name="Moran D.A.P."/>
            <person name="Shinohara A."/>
            <person name="Yoshida Y."/>
            <person name="Fujiwara M."/>
            <person name="Mori M."/>
            <person name="Tomita M."/>
            <person name="Arakawa K."/>
        </authorList>
    </citation>
    <scope>NUCLEOTIDE SEQUENCE [LARGE SCALE GENOMIC DNA]</scope>
</reference>
<evidence type="ECO:0000313" key="1">
    <source>
        <dbReference type="EMBL" id="GBO23303.1"/>
    </source>
</evidence>
<accession>A0A4Y2VDD8</accession>
<name>A0A4Y2VDD8_ARAVE</name>
<feature type="non-terminal residue" evidence="1">
    <location>
        <position position="1"/>
    </location>
</feature>
<organism evidence="1 2">
    <name type="scientific">Araneus ventricosus</name>
    <name type="common">Orbweaver spider</name>
    <name type="synonym">Epeira ventricosa</name>
    <dbReference type="NCBI Taxonomy" id="182803"/>
    <lineage>
        <taxon>Eukaryota</taxon>
        <taxon>Metazoa</taxon>
        <taxon>Ecdysozoa</taxon>
        <taxon>Arthropoda</taxon>
        <taxon>Chelicerata</taxon>
        <taxon>Arachnida</taxon>
        <taxon>Araneae</taxon>
        <taxon>Araneomorphae</taxon>
        <taxon>Entelegynae</taxon>
        <taxon>Araneoidea</taxon>
        <taxon>Araneidae</taxon>
        <taxon>Araneus</taxon>
    </lineage>
</organism>
<dbReference type="AlphaFoldDB" id="A0A4Y2VDD8"/>
<sequence length="133" mass="15084">NDLSDDCPLPSDRHVYPSYHPKRLLTSTIDLAQWNEETLHRLPIVSSAPAPRLPPLPNRLSAADVQCDTHCFPSAFIFRRGECQKSVTRTAGNQSIGQFLSVRQDFFSNPPTNRRLEEAVVVDWSKMMKFKSS</sequence>
<dbReference type="Proteomes" id="UP000499080">
    <property type="component" value="Unassembled WGS sequence"/>
</dbReference>
<gene>
    <name evidence="1" type="ORF">AVEN_221468_1</name>
</gene>
<comment type="caution">
    <text evidence="1">The sequence shown here is derived from an EMBL/GenBank/DDBJ whole genome shotgun (WGS) entry which is preliminary data.</text>
</comment>
<evidence type="ECO:0000313" key="2">
    <source>
        <dbReference type="Proteomes" id="UP000499080"/>
    </source>
</evidence>
<keyword evidence="2" id="KW-1185">Reference proteome</keyword>
<proteinExistence type="predicted"/>
<protein>
    <submittedName>
        <fullName evidence="1">Uncharacterized protein</fullName>
    </submittedName>
</protein>
<dbReference type="EMBL" id="BGPR01046333">
    <property type="protein sequence ID" value="GBO23303.1"/>
    <property type="molecule type" value="Genomic_DNA"/>
</dbReference>